<feature type="compositionally biased region" description="Basic and acidic residues" evidence="1">
    <location>
        <begin position="22"/>
        <end position="40"/>
    </location>
</feature>
<dbReference type="EMBL" id="BMAT01012710">
    <property type="protein sequence ID" value="GFR97726.1"/>
    <property type="molecule type" value="Genomic_DNA"/>
</dbReference>
<dbReference type="Proteomes" id="UP000762676">
    <property type="component" value="Unassembled WGS sequence"/>
</dbReference>
<protein>
    <submittedName>
        <fullName evidence="2">Uncharacterized protein</fullName>
    </submittedName>
</protein>
<evidence type="ECO:0000313" key="2">
    <source>
        <dbReference type="EMBL" id="GFR97726.1"/>
    </source>
</evidence>
<gene>
    <name evidence="2" type="ORF">ElyMa_006331500</name>
</gene>
<keyword evidence="3" id="KW-1185">Reference proteome</keyword>
<dbReference type="AlphaFoldDB" id="A0AAV4HKR0"/>
<sequence length="124" mass="14059">MQGPSVSRGRLAASLCGQLQPHSDHDPAGRTRRHGDDGRPWTHRRRADFLSLGNNKKGLEIATNQAKQISFHWAYPVFPVNNRKELETTATNHAEQLLFFSFVLVREDFNPTVLKPRAVTLTEK</sequence>
<reference evidence="2 3" key="1">
    <citation type="journal article" date="2021" name="Elife">
        <title>Chloroplast acquisition without the gene transfer in kleptoplastic sea slugs, Plakobranchus ocellatus.</title>
        <authorList>
            <person name="Maeda T."/>
            <person name="Takahashi S."/>
            <person name="Yoshida T."/>
            <person name="Shimamura S."/>
            <person name="Takaki Y."/>
            <person name="Nagai Y."/>
            <person name="Toyoda A."/>
            <person name="Suzuki Y."/>
            <person name="Arimoto A."/>
            <person name="Ishii H."/>
            <person name="Satoh N."/>
            <person name="Nishiyama T."/>
            <person name="Hasebe M."/>
            <person name="Maruyama T."/>
            <person name="Minagawa J."/>
            <person name="Obokata J."/>
            <person name="Shigenobu S."/>
        </authorList>
    </citation>
    <scope>NUCLEOTIDE SEQUENCE [LARGE SCALE GENOMIC DNA]</scope>
</reference>
<feature type="region of interest" description="Disordered" evidence="1">
    <location>
        <begin position="16"/>
        <end position="43"/>
    </location>
</feature>
<name>A0AAV4HKR0_9GAST</name>
<evidence type="ECO:0000313" key="3">
    <source>
        <dbReference type="Proteomes" id="UP000762676"/>
    </source>
</evidence>
<accession>A0AAV4HKR0</accession>
<proteinExistence type="predicted"/>
<comment type="caution">
    <text evidence="2">The sequence shown here is derived from an EMBL/GenBank/DDBJ whole genome shotgun (WGS) entry which is preliminary data.</text>
</comment>
<organism evidence="2 3">
    <name type="scientific">Elysia marginata</name>
    <dbReference type="NCBI Taxonomy" id="1093978"/>
    <lineage>
        <taxon>Eukaryota</taxon>
        <taxon>Metazoa</taxon>
        <taxon>Spiralia</taxon>
        <taxon>Lophotrochozoa</taxon>
        <taxon>Mollusca</taxon>
        <taxon>Gastropoda</taxon>
        <taxon>Heterobranchia</taxon>
        <taxon>Euthyneura</taxon>
        <taxon>Panpulmonata</taxon>
        <taxon>Sacoglossa</taxon>
        <taxon>Placobranchoidea</taxon>
        <taxon>Plakobranchidae</taxon>
        <taxon>Elysia</taxon>
    </lineage>
</organism>
<evidence type="ECO:0000256" key="1">
    <source>
        <dbReference type="SAM" id="MobiDB-lite"/>
    </source>
</evidence>